<gene>
    <name evidence="2" type="ORF">E2C01_046108</name>
</gene>
<dbReference type="EMBL" id="VSRR010010726">
    <property type="protein sequence ID" value="MPC52245.1"/>
    <property type="molecule type" value="Genomic_DNA"/>
</dbReference>
<evidence type="ECO:0000313" key="2">
    <source>
        <dbReference type="EMBL" id="MPC52245.1"/>
    </source>
</evidence>
<dbReference type="AlphaFoldDB" id="A0A5B7G474"/>
<feature type="region of interest" description="Disordered" evidence="1">
    <location>
        <begin position="51"/>
        <end position="80"/>
    </location>
</feature>
<evidence type="ECO:0000256" key="1">
    <source>
        <dbReference type="SAM" id="MobiDB-lite"/>
    </source>
</evidence>
<reference evidence="2 3" key="1">
    <citation type="submission" date="2019-05" db="EMBL/GenBank/DDBJ databases">
        <title>Another draft genome of Portunus trituberculatus and its Hox gene families provides insights of decapod evolution.</title>
        <authorList>
            <person name="Jeong J.-H."/>
            <person name="Song I."/>
            <person name="Kim S."/>
            <person name="Choi T."/>
            <person name="Kim D."/>
            <person name="Ryu S."/>
            <person name="Kim W."/>
        </authorList>
    </citation>
    <scope>NUCLEOTIDE SEQUENCE [LARGE SCALE GENOMIC DNA]</scope>
    <source>
        <tissue evidence="2">Muscle</tissue>
    </source>
</reference>
<organism evidence="2 3">
    <name type="scientific">Portunus trituberculatus</name>
    <name type="common">Swimming crab</name>
    <name type="synonym">Neptunus trituberculatus</name>
    <dbReference type="NCBI Taxonomy" id="210409"/>
    <lineage>
        <taxon>Eukaryota</taxon>
        <taxon>Metazoa</taxon>
        <taxon>Ecdysozoa</taxon>
        <taxon>Arthropoda</taxon>
        <taxon>Crustacea</taxon>
        <taxon>Multicrustacea</taxon>
        <taxon>Malacostraca</taxon>
        <taxon>Eumalacostraca</taxon>
        <taxon>Eucarida</taxon>
        <taxon>Decapoda</taxon>
        <taxon>Pleocyemata</taxon>
        <taxon>Brachyura</taxon>
        <taxon>Eubrachyura</taxon>
        <taxon>Portunoidea</taxon>
        <taxon>Portunidae</taxon>
        <taxon>Portuninae</taxon>
        <taxon>Portunus</taxon>
    </lineage>
</organism>
<protein>
    <submittedName>
        <fullName evidence="2">Uncharacterized protein</fullName>
    </submittedName>
</protein>
<name>A0A5B7G474_PORTR</name>
<feature type="region of interest" description="Disordered" evidence="1">
    <location>
        <begin position="95"/>
        <end position="121"/>
    </location>
</feature>
<evidence type="ECO:0000313" key="3">
    <source>
        <dbReference type="Proteomes" id="UP000324222"/>
    </source>
</evidence>
<proteinExistence type="predicted"/>
<accession>A0A5B7G474</accession>
<sequence>MDETQQQREGVMKEKSRRRERLIVLLASGTTCPSPSGGNCVGADVSPSIRQGQADCRRGGGGGRKQAGERGTGVKAGEYRSSRSLLRSMLADHEVLEEEGRNEEKRRDTHGNFTPPLLFSP</sequence>
<dbReference type="Proteomes" id="UP000324222">
    <property type="component" value="Unassembled WGS sequence"/>
</dbReference>
<feature type="compositionally biased region" description="Basic and acidic residues" evidence="1">
    <location>
        <begin position="95"/>
        <end position="110"/>
    </location>
</feature>
<keyword evidence="3" id="KW-1185">Reference proteome</keyword>
<comment type="caution">
    <text evidence="2">The sequence shown here is derived from an EMBL/GenBank/DDBJ whole genome shotgun (WGS) entry which is preliminary data.</text>
</comment>